<sequence>MTKGPLRPVAICHAPQKASTPKMVQETLDSAGGSDSAETRVQISSHQHEEHNNNNNNNNKDSNNGDENNNNDKVGVVAAAPSLQQQQQPTSSPKHQQAQVLDPQQQQQQHFNNASAYIQQQQQAQAAMYAYWNMYANTVYSTVTAMQNKQMMSPVMNLQQQQASMQQLMGGISGIPCTTQPLVVPNSLKGMGLPLSAAMAMTDFQSGPTNSMNSTSTTILNGGSHPNGGAAAKKRKYEHKFRKAGDARKGVTKTKSSGKDGSASQSKVCSNCGTSTTPFWRKNKNGGLPLCNACGLYFSKNDAMRPRELWRGESTVSSATTTTTAVVAPAVVPTPAVAPVAQPAATPQPQAQAQNANSS</sequence>
<dbReference type="GO" id="GO:0008270">
    <property type="term" value="F:zinc ion binding"/>
    <property type="evidence" value="ECO:0007669"/>
    <property type="project" value="UniProtKB-KW"/>
</dbReference>
<feature type="region of interest" description="Disordered" evidence="7">
    <location>
        <begin position="241"/>
        <end position="268"/>
    </location>
</feature>
<dbReference type="PANTHER" id="PTHR10071">
    <property type="entry name" value="TRANSCRIPTION FACTOR GATA FAMILY MEMBER"/>
    <property type="match status" value="1"/>
</dbReference>
<comment type="subcellular location">
    <subcellularLocation>
        <location evidence="1">Nucleus</location>
    </subcellularLocation>
</comment>
<dbReference type="InterPro" id="IPR000679">
    <property type="entry name" value="Znf_GATA"/>
</dbReference>
<evidence type="ECO:0000259" key="8">
    <source>
        <dbReference type="PROSITE" id="PS50114"/>
    </source>
</evidence>
<dbReference type="CDD" id="cd00202">
    <property type="entry name" value="ZnF_GATA"/>
    <property type="match status" value="1"/>
</dbReference>
<reference evidence="9 10" key="1">
    <citation type="submission" date="2018-07" db="EMBL/GenBank/DDBJ databases">
        <title>The complete nuclear genome of the prasinophyte Chloropicon primus (CCMP1205).</title>
        <authorList>
            <person name="Pombert J.-F."/>
            <person name="Otis C."/>
            <person name="Turmel M."/>
            <person name="Lemieux C."/>
        </authorList>
    </citation>
    <scope>NUCLEOTIDE SEQUENCE [LARGE SCALE GENOMIC DNA]</scope>
    <source>
        <strain evidence="9 10">CCMP1205</strain>
    </source>
</reference>
<evidence type="ECO:0000256" key="1">
    <source>
        <dbReference type="ARBA" id="ARBA00004123"/>
    </source>
</evidence>
<dbReference type="Pfam" id="PF00320">
    <property type="entry name" value="GATA"/>
    <property type="match status" value="1"/>
</dbReference>
<evidence type="ECO:0000256" key="5">
    <source>
        <dbReference type="ARBA" id="ARBA00023242"/>
    </source>
</evidence>
<dbReference type="AlphaFoldDB" id="A0A5B8MWI4"/>
<gene>
    <name evidence="9" type="ORF">A3770_16p76960</name>
</gene>
<dbReference type="SMART" id="SM00401">
    <property type="entry name" value="ZnF_GATA"/>
    <property type="match status" value="1"/>
</dbReference>
<keyword evidence="2" id="KW-0479">Metal-binding</keyword>
<dbReference type="Gene3D" id="3.30.50.10">
    <property type="entry name" value="Erythroid Transcription Factor GATA-1, subunit A"/>
    <property type="match status" value="1"/>
</dbReference>
<keyword evidence="4" id="KW-0862">Zinc</keyword>
<evidence type="ECO:0000313" key="10">
    <source>
        <dbReference type="Proteomes" id="UP000316726"/>
    </source>
</evidence>
<proteinExistence type="predicted"/>
<dbReference type="Proteomes" id="UP000316726">
    <property type="component" value="Chromosome 16"/>
</dbReference>
<feature type="region of interest" description="Disordered" evidence="7">
    <location>
        <begin position="1"/>
        <end position="108"/>
    </location>
</feature>
<dbReference type="STRING" id="1764295.A0A5B8MWI4"/>
<dbReference type="OrthoDB" id="2162994at2759"/>
<dbReference type="InterPro" id="IPR013088">
    <property type="entry name" value="Znf_NHR/GATA"/>
</dbReference>
<feature type="region of interest" description="Disordered" evidence="7">
    <location>
        <begin position="340"/>
        <end position="359"/>
    </location>
</feature>
<feature type="compositionally biased region" description="Low complexity" evidence="7">
    <location>
        <begin position="53"/>
        <end position="108"/>
    </location>
</feature>
<evidence type="ECO:0000256" key="4">
    <source>
        <dbReference type="ARBA" id="ARBA00022833"/>
    </source>
</evidence>
<keyword evidence="3 6" id="KW-0863">Zinc-finger</keyword>
<accession>A0A5B8MWI4</accession>
<keyword evidence="10" id="KW-1185">Reference proteome</keyword>
<dbReference type="EMBL" id="CP031049">
    <property type="protein sequence ID" value="QDZ25178.1"/>
    <property type="molecule type" value="Genomic_DNA"/>
</dbReference>
<name>A0A5B8MWI4_9CHLO</name>
<evidence type="ECO:0000313" key="9">
    <source>
        <dbReference type="EMBL" id="QDZ25178.1"/>
    </source>
</evidence>
<dbReference type="PROSITE" id="PS50114">
    <property type="entry name" value="GATA_ZN_FINGER_2"/>
    <property type="match status" value="1"/>
</dbReference>
<evidence type="ECO:0000256" key="2">
    <source>
        <dbReference type="ARBA" id="ARBA00022723"/>
    </source>
</evidence>
<dbReference type="GO" id="GO:0000978">
    <property type="term" value="F:RNA polymerase II cis-regulatory region sequence-specific DNA binding"/>
    <property type="evidence" value="ECO:0007669"/>
    <property type="project" value="TreeGrafter"/>
</dbReference>
<dbReference type="GO" id="GO:0005634">
    <property type="term" value="C:nucleus"/>
    <property type="evidence" value="ECO:0007669"/>
    <property type="project" value="UniProtKB-SubCell"/>
</dbReference>
<dbReference type="SUPFAM" id="SSF57716">
    <property type="entry name" value="Glucocorticoid receptor-like (DNA-binding domain)"/>
    <property type="match status" value="1"/>
</dbReference>
<protein>
    <recommendedName>
        <fullName evidence="8">GATA-type domain-containing protein</fullName>
    </recommendedName>
</protein>
<dbReference type="GO" id="GO:0000981">
    <property type="term" value="F:DNA-binding transcription factor activity, RNA polymerase II-specific"/>
    <property type="evidence" value="ECO:0007669"/>
    <property type="project" value="TreeGrafter"/>
</dbReference>
<evidence type="ECO:0000256" key="6">
    <source>
        <dbReference type="PROSITE-ProRule" id="PRU00094"/>
    </source>
</evidence>
<feature type="domain" description="GATA-type" evidence="8">
    <location>
        <begin position="263"/>
        <end position="306"/>
    </location>
</feature>
<dbReference type="GO" id="GO:0045944">
    <property type="term" value="P:positive regulation of transcription by RNA polymerase II"/>
    <property type="evidence" value="ECO:0007669"/>
    <property type="project" value="TreeGrafter"/>
</dbReference>
<dbReference type="GO" id="GO:0000122">
    <property type="term" value="P:negative regulation of transcription by RNA polymerase II"/>
    <property type="evidence" value="ECO:0007669"/>
    <property type="project" value="TreeGrafter"/>
</dbReference>
<evidence type="ECO:0000256" key="3">
    <source>
        <dbReference type="ARBA" id="ARBA00022771"/>
    </source>
</evidence>
<evidence type="ECO:0000256" key="7">
    <source>
        <dbReference type="SAM" id="MobiDB-lite"/>
    </source>
</evidence>
<dbReference type="PANTHER" id="PTHR10071:SF281">
    <property type="entry name" value="BOX A-BINDING FACTOR-RELATED"/>
    <property type="match status" value="1"/>
</dbReference>
<organism evidence="9 10">
    <name type="scientific">Chloropicon primus</name>
    <dbReference type="NCBI Taxonomy" id="1764295"/>
    <lineage>
        <taxon>Eukaryota</taxon>
        <taxon>Viridiplantae</taxon>
        <taxon>Chlorophyta</taxon>
        <taxon>Chloropicophyceae</taxon>
        <taxon>Chloropicales</taxon>
        <taxon>Chloropicaceae</taxon>
        <taxon>Chloropicon</taxon>
    </lineage>
</organism>
<keyword evidence="5" id="KW-0539">Nucleus</keyword>
<dbReference type="InterPro" id="IPR039355">
    <property type="entry name" value="Transcription_factor_GATA"/>
</dbReference>
<dbReference type="PROSITE" id="PS00344">
    <property type="entry name" value="GATA_ZN_FINGER_1"/>
    <property type="match status" value="1"/>
</dbReference>